<evidence type="ECO:0000313" key="2">
    <source>
        <dbReference type="Proteomes" id="UP000076532"/>
    </source>
</evidence>
<name>A0A166B2P7_9AGAM</name>
<evidence type="ECO:0008006" key="3">
    <source>
        <dbReference type="Google" id="ProtNLM"/>
    </source>
</evidence>
<dbReference type="AlphaFoldDB" id="A0A166B2P7"/>
<sequence length="642" mass="72324">MISKQELPIASSLRRYQQLLCTPRHQRQLFDHRKDDPVRFSSTPPIEEPGNNAFAVQLKKLYHGISSLETRILTEDAEDTGHLNLDTISLVVPRTRCSLVPRWVGRGALARRPLTRRIAAWGFWRTPRRSQQMLREGEWQCLQDIPQWVLMCPIFAASMRWVAVALPARKMPTLPIETQEMIIEQVALTEDSMTSSFSNRAIGNCAAVCKRWVPRSRSLQWESVHFGRQSSTSLLPFTALLSSEYGTIVPHIKQISLPLFEDHETADEHRVSDGRQVDAALVLKDILATDDRRDSDGRLPYATRYFMPIKHLVGLRSIVLFGLDDCGIEEEVVAEVLGSLPQLRSLELARFTIDSFPALCSIVTSCPRLERLYLADIVERGVHSSRSMYLKMLKAQSEGTDVPPPFPALQLFSVTHCRFTDRLLVWIAEGSRASQPGSVFIGCDDAHLYQGKVGHFLRTAGPALKRLCIEQRPWKAEEGASELPIFVSTMDLTLMVGVSVDHPFYTYLIHLRENIGIEVLTFSRCTGLTLTRETLALLDEFTGTQLRELNISFKKSLDDLEDVLSFHRARLQDLDTLLQGPNFASLEAVTFGLPEGCPASLHTMKEFFPLTAARGLVRVMNIVAMEQSVTRGNGTVEVTEQM</sequence>
<reference evidence="1 2" key="1">
    <citation type="journal article" date="2016" name="Mol. Biol. Evol.">
        <title>Comparative Genomics of Early-Diverging Mushroom-Forming Fungi Provides Insights into the Origins of Lignocellulose Decay Capabilities.</title>
        <authorList>
            <person name="Nagy L.G."/>
            <person name="Riley R."/>
            <person name="Tritt A."/>
            <person name="Adam C."/>
            <person name="Daum C."/>
            <person name="Floudas D."/>
            <person name="Sun H."/>
            <person name="Yadav J.S."/>
            <person name="Pangilinan J."/>
            <person name="Larsson K.H."/>
            <person name="Matsuura K."/>
            <person name="Barry K."/>
            <person name="Labutti K."/>
            <person name="Kuo R."/>
            <person name="Ohm R.A."/>
            <person name="Bhattacharya S.S."/>
            <person name="Shirouzu T."/>
            <person name="Yoshinaga Y."/>
            <person name="Martin F.M."/>
            <person name="Grigoriev I.V."/>
            <person name="Hibbett D.S."/>
        </authorList>
    </citation>
    <scope>NUCLEOTIDE SEQUENCE [LARGE SCALE GENOMIC DNA]</scope>
    <source>
        <strain evidence="1 2">CBS 109695</strain>
    </source>
</reference>
<proteinExistence type="predicted"/>
<evidence type="ECO:0000313" key="1">
    <source>
        <dbReference type="EMBL" id="KZP12216.1"/>
    </source>
</evidence>
<dbReference type="OrthoDB" id="2745898at2759"/>
<dbReference type="EMBL" id="KV417650">
    <property type="protein sequence ID" value="KZP12216.1"/>
    <property type="molecule type" value="Genomic_DNA"/>
</dbReference>
<protein>
    <recommendedName>
        <fullName evidence="3">F-box domain-containing protein</fullName>
    </recommendedName>
</protein>
<accession>A0A166B2P7</accession>
<dbReference type="STRING" id="436010.A0A166B2P7"/>
<keyword evidence="2" id="KW-1185">Reference proteome</keyword>
<dbReference type="Gene3D" id="3.80.10.10">
    <property type="entry name" value="Ribonuclease Inhibitor"/>
    <property type="match status" value="1"/>
</dbReference>
<organism evidence="1 2">
    <name type="scientific">Athelia psychrophila</name>
    <dbReference type="NCBI Taxonomy" id="1759441"/>
    <lineage>
        <taxon>Eukaryota</taxon>
        <taxon>Fungi</taxon>
        <taxon>Dikarya</taxon>
        <taxon>Basidiomycota</taxon>
        <taxon>Agaricomycotina</taxon>
        <taxon>Agaricomycetes</taxon>
        <taxon>Agaricomycetidae</taxon>
        <taxon>Atheliales</taxon>
        <taxon>Atheliaceae</taxon>
        <taxon>Athelia</taxon>
    </lineage>
</organism>
<gene>
    <name evidence="1" type="ORF">FIBSPDRAFT_898323</name>
</gene>
<dbReference type="Proteomes" id="UP000076532">
    <property type="component" value="Unassembled WGS sequence"/>
</dbReference>
<dbReference type="InterPro" id="IPR032675">
    <property type="entry name" value="LRR_dom_sf"/>
</dbReference>
<dbReference type="SUPFAM" id="SSF52047">
    <property type="entry name" value="RNI-like"/>
    <property type="match status" value="1"/>
</dbReference>